<dbReference type="AlphaFoldDB" id="A0A1I3U5P0"/>
<organism evidence="1 2">
    <name type="scientific">Thermoflavimicrobium dichotomicum</name>
    <dbReference type="NCBI Taxonomy" id="46223"/>
    <lineage>
        <taxon>Bacteria</taxon>
        <taxon>Bacillati</taxon>
        <taxon>Bacillota</taxon>
        <taxon>Bacilli</taxon>
        <taxon>Bacillales</taxon>
        <taxon>Thermoactinomycetaceae</taxon>
        <taxon>Thermoflavimicrobium</taxon>
    </lineage>
</organism>
<dbReference type="Proteomes" id="UP000199545">
    <property type="component" value="Unassembled WGS sequence"/>
</dbReference>
<proteinExistence type="predicted"/>
<protein>
    <submittedName>
        <fullName evidence="1">Uncharacterized protein</fullName>
    </submittedName>
</protein>
<evidence type="ECO:0000313" key="1">
    <source>
        <dbReference type="EMBL" id="SFJ78888.1"/>
    </source>
</evidence>
<name>A0A1I3U5P0_9BACL</name>
<evidence type="ECO:0000313" key="2">
    <source>
        <dbReference type="Proteomes" id="UP000199545"/>
    </source>
</evidence>
<reference evidence="1 2" key="1">
    <citation type="submission" date="2016-10" db="EMBL/GenBank/DDBJ databases">
        <authorList>
            <person name="de Groot N.N."/>
        </authorList>
    </citation>
    <scope>NUCLEOTIDE SEQUENCE [LARGE SCALE GENOMIC DNA]</scope>
    <source>
        <strain evidence="1 2">DSM 44778</strain>
    </source>
</reference>
<dbReference type="STRING" id="46223.SAMN05421852_12237"/>
<dbReference type="RefSeq" id="WP_093231416.1">
    <property type="nucleotide sequence ID" value="NZ_FORR01000022.1"/>
</dbReference>
<accession>A0A1I3U5P0</accession>
<keyword evidence="2" id="KW-1185">Reference proteome</keyword>
<gene>
    <name evidence="1" type="ORF">SAMN05421852_12237</name>
</gene>
<sequence>MSLIRGILFSSIIFTFLCPLPSLAMSEIRIEVPTVEPAQVETKTRVKPVQTNQEYKSRKEKEVASSESALEKTWYKIWKFITKDLF</sequence>
<dbReference type="EMBL" id="FORR01000022">
    <property type="protein sequence ID" value="SFJ78888.1"/>
    <property type="molecule type" value="Genomic_DNA"/>
</dbReference>